<dbReference type="AlphaFoldDB" id="A0A0B0N235"/>
<name>A0A0B0N235_GOSAR</name>
<dbReference type="EMBL" id="JRRC01426390">
    <property type="protein sequence ID" value="KHG05241.1"/>
    <property type="molecule type" value="Genomic_DNA"/>
</dbReference>
<comment type="caution">
    <text evidence="1">The sequence shown here is derived from an EMBL/GenBank/DDBJ whole genome shotgun (WGS) entry which is preliminary data.</text>
</comment>
<reference evidence="2" key="1">
    <citation type="submission" date="2014-09" db="EMBL/GenBank/DDBJ databases">
        <authorList>
            <person name="Mudge J."/>
            <person name="Ramaraj T."/>
            <person name="Lindquist I.E."/>
            <person name="Bharti A.K."/>
            <person name="Sundararajan A."/>
            <person name="Cameron C.T."/>
            <person name="Woodward J.E."/>
            <person name="May G.D."/>
            <person name="Brubaker C."/>
            <person name="Broadhvest J."/>
            <person name="Wilkins T.A."/>
        </authorList>
    </citation>
    <scope>NUCLEOTIDE SEQUENCE</scope>
    <source>
        <strain evidence="2">cv. AKA8401</strain>
    </source>
</reference>
<organism evidence="1 2">
    <name type="scientific">Gossypium arboreum</name>
    <name type="common">Tree cotton</name>
    <name type="synonym">Gossypium nanking</name>
    <dbReference type="NCBI Taxonomy" id="29729"/>
    <lineage>
        <taxon>Eukaryota</taxon>
        <taxon>Viridiplantae</taxon>
        <taxon>Streptophyta</taxon>
        <taxon>Embryophyta</taxon>
        <taxon>Tracheophyta</taxon>
        <taxon>Spermatophyta</taxon>
        <taxon>Magnoliopsida</taxon>
        <taxon>eudicotyledons</taxon>
        <taxon>Gunneridae</taxon>
        <taxon>Pentapetalae</taxon>
        <taxon>rosids</taxon>
        <taxon>malvids</taxon>
        <taxon>Malvales</taxon>
        <taxon>Malvaceae</taxon>
        <taxon>Malvoideae</taxon>
        <taxon>Gossypium</taxon>
    </lineage>
</organism>
<keyword evidence="2" id="KW-1185">Reference proteome</keyword>
<gene>
    <name evidence="1" type="ORF">F383_30402</name>
</gene>
<evidence type="ECO:0000313" key="1">
    <source>
        <dbReference type="EMBL" id="KHG05241.1"/>
    </source>
</evidence>
<dbReference type="Proteomes" id="UP000032142">
    <property type="component" value="Unassembled WGS sequence"/>
</dbReference>
<accession>A0A0B0N235</accession>
<protein>
    <submittedName>
        <fullName evidence="1">Uncharacterized protein</fullName>
    </submittedName>
</protein>
<sequence>MVLHWLSYMGVVAMFQTWSYTSSHADAMSQTWSYIDSHIKVDAIS</sequence>
<proteinExistence type="predicted"/>
<evidence type="ECO:0000313" key="2">
    <source>
        <dbReference type="Proteomes" id="UP000032142"/>
    </source>
</evidence>